<proteinExistence type="predicted"/>
<name>A0A2B5LBR6_9BACI</name>
<sequence length="128" mass="15123">MMSNEQSKKRLQKMNSLLISKLKEQFEIGVYQDQVSEDEEKDYHYFIFETGGFEKTDSKFTLKQNVLIRYYSENRDDLDERMLDIIAALEAAGHSFQHSNKTSIQKGELDEYIDEIEIYVTRIVKYGC</sequence>
<gene>
    <name evidence="1" type="ORF">CN613_14195</name>
</gene>
<comment type="caution">
    <text evidence="1">The sequence shown here is derived from an EMBL/GenBank/DDBJ whole genome shotgun (WGS) entry which is preliminary data.</text>
</comment>
<accession>A0A2B5LBR6</accession>
<dbReference type="RefSeq" id="WP_097794280.1">
    <property type="nucleotide sequence ID" value="NZ_NUAS01000007.1"/>
</dbReference>
<evidence type="ECO:0000313" key="2">
    <source>
        <dbReference type="Proteomes" id="UP000219775"/>
    </source>
</evidence>
<dbReference type="Proteomes" id="UP000219775">
    <property type="component" value="Unassembled WGS sequence"/>
</dbReference>
<dbReference type="AlphaFoldDB" id="A0A2B5LBR6"/>
<reference evidence="1 2" key="1">
    <citation type="submission" date="2017-09" db="EMBL/GenBank/DDBJ databases">
        <title>Large-scale bioinformatics analysis of Bacillus genomes uncovers conserved roles of natural products in bacterial physiology.</title>
        <authorList>
            <consortium name="Agbiome Team Llc"/>
            <person name="Bleich R.M."/>
            <person name="Grubbs K.J."/>
            <person name="Santa Maria K.C."/>
            <person name="Allen S.E."/>
            <person name="Farag S."/>
            <person name="Shank E.A."/>
            <person name="Bowers A."/>
        </authorList>
    </citation>
    <scope>NUCLEOTIDE SEQUENCE [LARGE SCALE GENOMIC DNA]</scope>
    <source>
        <strain evidence="1 2">AFS009893</strain>
    </source>
</reference>
<organism evidence="1 2">
    <name type="scientific">Bacillus pseudomycoides</name>
    <dbReference type="NCBI Taxonomy" id="64104"/>
    <lineage>
        <taxon>Bacteria</taxon>
        <taxon>Bacillati</taxon>
        <taxon>Bacillota</taxon>
        <taxon>Bacilli</taxon>
        <taxon>Bacillales</taxon>
        <taxon>Bacillaceae</taxon>
        <taxon>Bacillus</taxon>
        <taxon>Bacillus cereus group</taxon>
    </lineage>
</organism>
<protein>
    <submittedName>
        <fullName evidence="1">Uncharacterized protein</fullName>
    </submittedName>
</protein>
<dbReference type="EMBL" id="NUDP01000050">
    <property type="protein sequence ID" value="PEM68570.1"/>
    <property type="molecule type" value="Genomic_DNA"/>
</dbReference>
<evidence type="ECO:0000313" key="1">
    <source>
        <dbReference type="EMBL" id="PEM68570.1"/>
    </source>
</evidence>